<dbReference type="PROSITE" id="PS50206">
    <property type="entry name" value="RHODANESE_3"/>
    <property type="match status" value="1"/>
</dbReference>
<dbReference type="PANTHER" id="PTHR45431:SF3">
    <property type="entry name" value="RHODANESE-LIKE DOMAIN-CONTAINING PROTEIN 15, CHLOROPLASTIC"/>
    <property type="match status" value="1"/>
</dbReference>
<organism evidence="4 5">
    <name type="scientific">Chitinophaga barathri</name>
    <dbReference type="NCBI Taxonomy" id="1647451"/>
    <lineage>
        <taxon>Bacteria</taxon>
        <taxon>Pseudomonadati</taxon>
        <taxon>Bacteroidota</taxon>
        <taxon>Chitinophagia</taxon>
        <taxon>Chitinophagales</taxon>
        <taxon>Chitinophagaceae</taxon>
        <taxon>Chitinophaga</taxon>
    </lineage>
</organism>
<dbReference type="Gene3D" id="3.40.250.10">
    <property type="entry name" value="Rhodanese-like domain"/>
    <property type="match status" value="1"/>
</dbReference>
<dbReference type="RefSeq" id="WP_120518497.1">
    <property type="nucleotide sequence ID" value="NZ_QXZY01000013.1"/>
</dbReference>
<dbReference type="SMART" id="SM00450">
    <property type="entry name" value="RHOD"/>
    <property type="match status" value="1"/>
</dbReference>
<proteinExistence type="predicted"/>
<evidence type="ECO:0000313" key="4">
    <source>
        <dbReference type="EMBL" id="RPD38952.1"/>
    </source>
</evidence>
<gene>
    <name evidence="4" type="ORF">EG028_22680</name>
</gene>
<feature type="chain" id="PRO_5018135386" evidence="1">
    <location>
        <begin position="20"/>
        <end position="226"/>
    </location>
</feature>
<dbReference type="InterPro" id="IPR036249">
    <property type="entry name" value="Thioredoxin-like_sf"/>
</dbReference>
<sequence>MKRMIWTACIMLASVAAWAQESVKPDAFEKGMKQPGVQLLDVRTAKEFSTGHLPDALLADFTKKDEFFHRLESVDKTKPVYIYCLSGGRSTAAAKWMRENGYKEVIELDGGVMAWKQEGKPLSGTEKSGPQMSTALYDKSVASGKWILVDVGAGWCPPCRKMAPVVAQFVKENKVKLVNVDGEHDTHVMQKINAITLPTFLLYKDGKEVWRKEGIVSLEEFKAAMK</sequence>
<keyword evidence="1" id="KW-0732">Signal</keyword>
<dbReference type="Proteomes" id="UP000279089">
    <property type="component" value="Unassembled WGS sequence"/>
</dbReference>
<keyword evidence="5" id="KW-1185">Reference proteome</keyword>
<dbReference type="OrthoDB" id="9808735at2"/>
<evidence type="ECO:0000313" key="5">
    <source>
        <dbReference type="Proteomes" id="UP000279089"/>
    </source>
</evidence>
<protein>
    <submittedName>
        <fullName evidence="4">Thioredoxin</fullName>
    </submittedName>
</protein>
<dbReference type="CDD" id="cd00158">
    <property type="entry name" value="RHOD"/>
    <property type="match status" value="1"/>
</dbReference>
<evidence type="ECO:0000259" key="2">
    <source>
        <dbReference type="PROSITE" id="PS50206"/>
    </source>
</evidence>
<dbReference type="CDD" id="cd02947">
    <property type="entry name" value="TRX_family"/>
    <property type="match status" value="1"/>
</dbReference>
<feature type="domain" description="Rhodanese" evidence="2">
    <location>
        <begin position="33"/>
        <end position="124"/>
    </location>
</feature>
<dbReference type="AlphaFoldDB" id="A0A3N4M6K7"/>
<dbReference type="Pfam" id="PF00581">
    <property type="entry name" value="Rhodanese"/>
    <property type="match status" value="1"/>
</dbReference>
<dbReference type="Pfam" id="PF00085">
    <property type="entry name" value="Thioredoxin"/>
    <property type="match status" value="1"/>
</dbReference>
<dbReference type="SUPFAM" id="SSF52821">
    <property type="entry name" value="Rhodanese/Cell cycle control phosphatase"/>
    <property type="match status" value="1"/>
</dbReference>
<evidence type="ECO:0000256" key="1">
    <source>
        <dbReference type="SAM" id="SignalP"/>
    </source>
</evidence>
<dbReference type="InterPro" id="IPR052367">
    <property type="entry name" value="Thiosulfate_ST/Rhodanese-like"/>
</dbReference>
<feature type="signal peptide" evidence="1">
    <location>
        <begin position="1"/>
        <end position="19"/>
    </location>
</feature>
<dbReference type="InterPro" id="IPR036873">
    <property type="entry name" value="Rhodanese-like_dom_sf"/>
</dbReference>
<dbReference type="Gene3D" id="3.40.30.10">
    <property type="entry name" value="Glutaredoxin"/>
    <property type="match status" value="1"/>
</dbReference>
<feature type="domain" description="Thioredoxin" evidence="3">
    <location>
        <begin position="113"/>
        <end position="226"/>
    </location>
</feature>
<dbReference type="InterPro" id="IPR013766">
    <property type="entry name" value="Thioredoxin_domain"/>
</dbReference>
<comment type="caution">
    <text evidence="4">The sequence shown here is derived from an EMBL/GenBank/DDBJ whole genome shotgun (WGS) entry which is preliminary data.</text>
</comment>
<dbReference type="PROSITE" id="PS51352">
    <property type="entry name" value="THIOREDOXIN_2"/>
    <property type="match status" value="1"/>
</dbReference>
<dbReference type="PANTHER" id="PTHR45431">
    <property type="entry name" value="RHODANESE-LIKE DOMAIN-CONTAINING PROTEIN 15, CHLOROPLASTIC"/>
    <property type="match status" value="1"/>
</dbReference>
<accession>A0A3N4M6K7</accession>
<dbReference type="EMBL" id="RMBX01000013">
    <property type="protein sequence ID" value="RPD38952.1"/>
    <property type="molecule type" value="Genomic_DNA"/>
</dbReference>
<name>A0A3N4M6K7_9BACT</name>
<reference evidence="5" key="1">
    <citation type="submission" date="2018-11" db="EMBL/GenBank/DDBJ databases">
        <title>Chitinophaga lutea sp.nov., isolate from arsenic contaminated soil.</title>
        <authorList>
            <person name="Zong Y."/>
        </authorList>
    </citation>
    <scope>NUCLEOTIDE SEQUENCE [LARGE SCALE GENOMIC DNA]</scope>
    <source>
        <strain evidence="5">YLT18</strain>
    </source>
</reference>
<evidence type="ECO:0000259" key="3">
    <source>
        <dbReference type="PROSITE" id="PS51352"/>
    </source>
</evidence>
<dbReference type="InterPro" id="IPR001763">
    <property type="entry name" value="Rhodanese-like_dom"/>
</dbReference>
<dbReference type="SUPFAM" id="SSF52833">
    <property type="entry name" value="Thioredoxin-like"/>
    <property type="match status" value="1"/>
</dbReference>